<reference evidence="2" key="1">
    <citation type="submission" date="2017-05" db="EMBL/GenBank/DDBJ databases">
        <title>New viruses from a metagenomic survey of invertebrates and Fucus.</title>
        <authorList>
            <person name="Waldron F.M."/>
            <person name="Obbard D.J."/>
        </authorList>
    </citation>
    <scope>NUCLEOTIDE SEQUENCE</scope>
    <source>
        <strain evidence="2">D83</strain>
    </source>
</reference>
<organism evidence="2">
    <name type="scientific">Caledonia starfish parvo-like virus 1</name>
    <dbReference type="NCBI Taxonomy" id="2021898"/>
    <lineage>
        <taxon>Viruses</taxon>
        <taxon>Monodnaviria</taxon>
        <taxon>Shotokuvirae</taxon>
        <taxon>Cossaviricota</taxon>
        <taxon>Quintoviricetes</taxon>
        <taxon>Piccovirales</taxon>
        <taxon>Parvoviridae</taxon>
    </lineage>
</organism>
<feature type="compositionally biased region" description="Acidic residues" evidence="1">
    <location>
        <begin position="252"/>
        <end position="263"/>
    </location>
</feature>
<feature type="compositionally biased region" description="Basic and acidic residues" evidence="1">
    <location>
        <begin position="264"/>
        <end position="282"/>
    </location>
</feature>
<feature type="compositionally biased region" description="Basic residues" evidence="1">
    <location>
        <begin position="1"/>
        <end position="10"/>
    </location>
</feature>
<feature type="compositionally biased region" description="Polar residues" evidence="1">
    <location>
        <begin position="45"/>
        <end position="55"/>
    </location>
</feature>
<name>A0A221LFM0_9VIRU</name>
<feature type="region of interest" description="Disordered" evidence="1">
    <location>
        <begin position="1"/>
        <end position="70"/>
    </location>
</feature>
<feature type="region of interest" description="Disordered" evidence="1">
    <location>
        <begin position="223"/>
        <end position="339"/>
    </location>
</feature>
<sequence length="988" mass="111733">MAPKRPQKSQKNKDYKFSRHEISPSASEDEEETTAFTDKLHVPTQHFTGPQTSTHNIRHQEPTDESDRISRHHDIDYAINHGRDDADNHFVGEQLTRGDNPWAASLGAVGIGLAQLGRHYGVDLSELFSKSKRPITHRSSKTPYQRFIHKHAKGEDNQAARFQYLAYRKITNEHYQNNIKHDKALAAQARGERVRQEDFLTLDKRTIPEQNLFSTNHLEHIASLDDASTDTTDTETTDTEATTDHDSPDTPNEQEADQAAEQETEQRDKEPAADAPDASDHDVPEEDEEPPPKISKTTENMVEEEITPVEAEEQGAGRSARDVSGGSGGGGGGGGLGNFNFPDSYQEAYTRGNRQLKITAGKQIFKKEFLHSIPENKNPSLVSVTRDTTHHDNAFPHNLPIIQYDGNWHQITFDQFPQFMEPSAWQEMAILFECAEVKGVKMTMKNLRQFIKKTLPSDKLDVQTSTDSKVEIFVDSSGEFQLAPGVVKAPNQGWTKHYPQDESDRTLGKVSIATFPTSSNMAEMVRNMNDPVTPDITLYLRGEEDEIPFRDYGYFSRVAPGENWEYFVPINQKIHFGGDRTSGLRNLGDPRTNATLGTDQTHAQNADPYAYQYDLVPRLEDLLNAEKTDALSCLGLQSQIGVNHYMGGQTATYARSRRDRVNQGSAIRYQVNEDLHLDLPMTYNELTGQRTAANKGIIKYSNVIAIGHQSALDNSTFDNTLTNIFQEDRNTTWNYIWDIIEVPTVSQPALPLILIRTQEKPRYPQDWNMSTDFIIEYSVIFDNFKRRPFQCDPMVAGVIPAMDEAHIADVLIWAWKEWPQSANPATDVTHTEKRQGFLRKVLDSKTRFMTTFDPIFCHNLKTLMDKGSEYQLSQNYMPDQKMIRDHDRHDVATIKPWLAAQQVHHCMRKAPAKPGQLCPRGPAETVYGSLGFPHTLYPSLSVNLTSGAAPTLTTINNLQIGDLRVKKFRTTRGLKPKRKYRHGKTVPC</sequence>
<feature type="compositionally biased region" description="Basic and acidic residues" evidence="1">
    <location>
        <begin position="11"/>
        <end position="22"/>
    </location>
</feature>
<evidence type="ECO:0000256" key="1">
    <source>
        <dbReference type="SAM" id="MobiDB-lite"/>
    </source>
</evidence>
<proteinExistence type="predicted"/>
<feature type="compositionally biased region" description="Acidic residues" evidence="1">
    <location>
        <begin position="301"/>
        <end position="313"/>
    </location>
</feature>
<feature type="compositionally biased region" description="Gly residues" evidence="1">
    <location>
        <begin position="325"/>
        <end position="337"/>
    </location>
</feature>
<protein>
    <submittedName>
        <fullName evidence="2">Putative structural VP</fullName>
    </submittedName>
</protein>
<evidence type="ECO:0000313" key="2">
    <source>
        <dbReference type="EMBL" id="ASM94081.1"/>
    </source>
</evidence>
<feature type="compositionally biased region" description="Basic and acidic residues" evidence="1">
    <location>
        <begin position="58"/>
        <end position="70"/>
    </location>
</feature>
<dbReference type="EMBL" id="MF190039">
    <property type="protein sequence ID" value="ASM94081.1"/>
    <property type="molecule type" value="Genomic_DNA"/>
</dbReference>
<accession>A0A221LFM0</accession>